<keyword evidence="3 5" id="KW-0067">ATP-binding</keyword>
<sequence>MTPLPNEAPVSAELLCELRGVNHDFVQPSGQRLRVLEGIDLQVRPDEIVALLGPSGCGKSTLLRILAGLIPPTTGEVRAHGKPLAGMHPGIAIVFQSFALYPWMSVQQNVETVLHARGLSRGEIAERTERTIQRVGLAGFEDTLPRELSGGMKQRVGMARALSVDPELLFMDEPFSQVDALTAESLRAEVVDIWQAKDRNPAAVVMVSHDIKEVVWMADRIVVLAARPGRIRTIVENKLARPRDYRSSAFQKLVDELHEIITGSELPDEAAGAVAVPSVTTVEPIPAVRPGEIHGLLEYLDARGGSEDLFRIAADTMTEFGHMIAVVKAAELLDFVDTPRRNVLLTAAGRQLLQADEQGRDVVWRSQLLELRLFREIDAALSRAGNGEIERELLDESIAMQMPQEDAERTARTVLAWAREGRLFFEDEDRGVLVRERDE</sequence>
<dbReference type="PANTHER" id="PTHR42788">
    <property type="entry name" value="TAURINE IMPORT ATP-BINDING PROTEIN-RELATED"/>
    <property type="match status" value="1"/>
</dbReference>
<keyword evidence="1" id="KW-0813">Transport</keyword>
<comment type="caution">
    <text evidence="5">The sequence shown here is derived from an EMBL/GenBank/DDBJ whole genome shotgun (WGS) entry which is preliminary data.</text>
</comment>
<dbReference type="AlphaFoldDB" id="A0A933W1L7"/>
<dbReference type="InterPro" id="IPR003439">
    <property type="entry name" value="ABC_transporter-like_ATP-bd"/>
</dbReference>
<name>A0A933W1L7_UNCEI</name>
<dbReference type="SMART" id="SM00382">
    <property type="entry name" value="AAA"/>
    <property type="match status" value="1"/>
</dbReference>
<gene>
    <name evidence="5" type="ORF">HZA61_00400</name>
</gene>
<dbReference type="InterPro" id="IPR017871">
    <property type="entry name" value="ABC_transporter-like_CS"/>
</dbReference>
<organism evidence="5 6">
    <name type="scientific">Eiseniibacteriota bacterium</name>
    <dbReference type="NCBI Taxonomy" id="2212470"/>
    <lineage>
        <taxon>Bacteria</taxon>
        <taxon>Candidatus Eiseniibacteriota</taxon>
    </lineage>
</organism>
<evidence type="ECO:0000256" key="3">
    <source>
        <dbReference type="ARBA" id="ARBA00022840"/>
    </source>
</evidence>
<dbReference type="InterPro" id="IPR050166">
    <property type="entry name" value="ABC_transporter_ATP-bind"/>
</dbReference>
<accession>A0A933W1L7</accession>
<feature type="domain" description="ABC transporter" evidence="4">
    <location>
        <begin position="18"/>
        <end position="251"/>
    </location>
</feature>
<dbReference type="GO" id="GO:0016887">
    <property type="term" value="F:ATP hydrolysis activity"/>
    <property type="evidence" value="ECO:0007669"/>
    <property type="project" value="InterPro"/>
</dbReference>
<dbReference type="InterPro" id="IPR027417">
    <property type="entry name" value="P-loop_NTPase"/>
</dbReference>
<dbReference type="PROSITE" id="PS50893">
    <property type="entry name" value="ABC_TRANSPORTER_2"/>
    <property type="match status" value="1"/>
</dbReference>
<evidence type="ECO:0000313" key="5">
    <source>
        <dbReference type="EMBL" id="MBI5167923.1"/>
    </source>
</evidence>
<evidence type="ECO:0000256" key="1">
    <source>
        <dbReference type="ARBA" id="ARBA00022448"/>
    </source>
</evidence>
<dbReference type="Pfam" id="PF00005">
    <property type="entry name" value="ABC_tran"/>
    <property type="match status" value="1"/>
</dbReference>
<evidence type="ECO:0000313" key="6">
    <source>
        <dbReference type="Proteomes" id="UP000696931"/>
    </source>
</evidence>
<dbReference type="PROSITE" id="PS00211">
    <property type="entry name" value="ABC_TRANSPORTER_1"/>
    <property type="match status" value="1"/>
</dbReference>
<dbReference type="InterPro" id="IPR003593">
    <property type="entry name" value="AAA+_ATPase"/>
</dbReference>
<dbReference type="InterPro" id="IPR018632">
    <property type="entry name" value="AAA-associated_dom_C"/>
</dbReference>
<protein>
    <submittedName>
        <fullName evidence="5">Nitrate/sulfonate/bicarbonate ABC transporter ATP-binding protein</fullName>
    </submittedName>
</protein>
<dbReference type="GO" id="GO:0005524">
    <property type="term" value="F:ATP binding"/>
    <property type="evidence" value="ECO:0007669"/>
    <property type="project" value="UniProtKB-KW"/>
</dbReference>
<dbReference type="EMBL" id="JACRIW010000004">
    <property type="protein sequence ID" value="MBI5167923.1"/>
    <property type="molecule type" value="Genomic_DNA"/>
</dbReference>
<dbReference type="Pfam" id="PF09821">
    <property type="entry name" value="AAA_assoc_C"/>
    <property type="match status" value="1"/>
</dbReference>
<evidence type="ECO:0000256" key="2">
    <source>
        <dbReference type="ARBA" id="ARBA00022741"/>
    </source>
</evidence>
<dbReference type="CDD" id="cd03293">
    <property type="entry name" value="ABC_NrtD_SsuB_transporters"/>
    <property type="match status" value="1"/>
</dbReference>
<dbReference type="PANTHER" id="PTHR42788:SF13">
    <property type="entry name" value="ALIPHATIC SULFONATES IMPORT ATP-BINDING PROTEIN SSUB"/>
    <property type="match status" value="1"/>
</dbReference>
<proteinExistence type="predicted"/>
<reference evidence="5" key="1">
    <citation type="submission" date="2020-07" db="EMBL/GenBank/DDBJ databases">
        <title>Huge and variable diversity of episymbiotic CPR bacteria and DPANN archaea in groundwater ecosystems.</title>
        <authorList>
            <person name="He C.Y."/>
            <person name="Keren R."/>
            <person name="Whittaker M."/>
            <person name="Farag I.F."/>
            <person name="Doudna J."/>
            <person name="Cate J.H.D."/>
            <person name="Banfield J.F."/>
        </authorList>
    </citation>
    <scope>NUCLEOTIDE SEQUENCE</scope>
    <source>
        <strain evidence="5">NC_groundwater_1813_Pr3_B-0.1um_71_17</strain>
    </source>
</reference>
<keyword evidence="2" id="KW-0547">Nucleotide-binding</keyword>
<dbReference type="Proteomes" id="UP000696931">
    <property type="component" value="Unassembled WGS sequence"/>
</dbReference>
<dbReference type="SUPFAM" id="SSF52540">
    <property type="entry name" value="P-loop containing nucleoside triphosphate hydrolases"/>
    <property type="match status" value="1"/>
</dbReference>
<dbReference type="Gene3D" id="3.40.50.300">
    <property type="entry name" value="P-loop containing nucleotide triphosphate hydrolases"/>
    <property type="match status" value="1"/>
</dbReference>
<evidence type="ECO:0000259" key="4">
    <source>
        <dbReference type="PROSITE" id="PS50893"/>
    </source>
</evidence>